<dbReference type="Gene3D" id="2.60.40.10">
    <property type="entry name" value="Immunoglobulins"/>
    <property type="match status" value="1"/>
</dbReference>
<evidence type="ECO:0000313" key="4">
    <source>
        <dbReference type="EMBL" id="MFB9676952.1"/>
    </source>
</evidence>
<keyword evidence="2" id="KW-0472">Membrane</keyword>
<feature type="transmembrane region" description="Helical" evidence="2">
    <location>
        <begin position="475"/>
        <end position="495"/>
    </location>
</feature>
<feature type="compositionally biased region" description="Basic and acidic residues" evidence="1">
    <location>
        <begin position="24"/>
        <end position="33"/>
    </location>
</feature>
<name>A0ABV5TD33_9ACTN</name>
<keyword evidence="5" id="KW-1185">Reference proteome</keyword>
<dbReference type="EMBL" id="JBHMBS010000006">
    <property type="protein sequence ID" value="MFB9676952.1"/>
    <property type="molecule type" value="Genomic_DNA"/>
</dbReference>
<evidence type="ECO:0000256" key="1">
    <source>
        <dbReference type="SAM" id="MobiDB-lite"/>
    </source>
</evidence>
<keyword evidence="2" id="KW-1133">Transmembrane helix</keyword>
<feature type="domain" description="DUF7927" evidence="3">
    <location>
        <begin position="32"/>
        <end position="134"/>
    </location>
</feature>
<reference evidence="4 5" key="1">
    <citation type="submission" date="2024-09" db="EMBL/GenBank/DDBJ databases">
        <authorList>
            <person name="Sun Q."/>
            <person name="Mori K."/>
        </authorList>
    </citation>
    <scope>NUCLEOTIDE SEQUENCE [LARGE SCALE GENOMIC DNA]</scope>
    <source>
        <strain evidence="4 5">JCM 3028</strain>
    </source>
</reference>
<dbReference type="RefSeq" id="WP_344743906.1">
    <property type="nucleotide sequence ID" value="NZ_BAAAWW010000035.1"/>
</dbReference>
<sequence>MTGKRVARGVSGGESRATAGGGEPEVREPKVEITKTASPVLAKPGQKITYTVKLRNTGDTGRSDFTFTDDLSGLLDDARFDHDQSATSGTVSFAAPEVTWTGDVAAGQTVTVTYGVTVDDPPAGDLRLSGELVGPEGSNCAAGSLDPACGNLGAPGLPLLYVLMTADRETAGPGQVVTYTITASNVGNATYPGATLTGELSRVIDDAVYNGDARVTSGTVSYSAPKLAWSGDIPMAEIVTITYSVTVGPPGAGDGMLDSAVQAPGGGTNCSGPVPWSARLAAPVPGAGLGCAQRVAVEGASRETPKAPEVSEGPEASSEASGKPGGSGGSEPGDVSVDANPGADCPAGADGPGCGRRPVETTSAPASTDASAPASATAPDLDSAPIPAPGSVPSASPAPSSVPGPASASASPSGPSGTTPVPGAERTPVPARVPERPFDPSCVPGRGRSFSVPCPAGWSRVKPAGPSLPFTGLPFWPVLAGLMLSGLGLVLRLGARRRRA</sequence>
<organism evidence="4 5">
    <name type="scientific">Streptosporangium vulgare</name>
    <dbReference type="NCBI Taxonomy" id="46190"/>
    <lineage>
        <taxon>Bacteria</taxon>
        <taxon>Bacillati</taxon>
        <taxon>Actinomycetota</taxon>
        <taxon>Actinomycetes</taxon>
        <taxon>Streptosporangiales</taxon>
        <taxon>Streptosporangiaceae</taxon>
        <taxon>Streptosporangium</taxon>
    </lineage>
</organism>
<feature type="compositionally biased region" description="Low complexity" evidence="1">
    <location>
        <begin position="361"/>
        <end position="424"/>
    </location>
</feature>
<dbReference type="InterPro" id="IPR057687">
    <property type="entry name" value="DUF7927"/>
</dbReference>
<comment type="caution">
    <text evidence="4">The sequence shown here is derived from an EMBL/GenBank/DDBJ whole genome shotgun (WGS) entry which is preliminary data.</text>
</comment>
<dbReference type="InterPro" id="IPR013783">
    <property type="entry name" value="Ig-like_fold"/>
</dbReference>
<evidence type="ECO:0000259" key="3">
    <source>
        <dbReference type="Pfam" id="PF25549"/>
    </source>
</evidence>
<feature type="domain" description="DUF7927" evidence="3">
    <location>
        <begin position="167"/>
        <end position="265"/>
    </location>
</feature>
<dbReference type="Proteomes" id="UP001589610">
    <property type="component" value="Unassembled WGS sequence"/>
</dbReference>
<feature type="compositionally biased region" description="Low complexity" evidence="1">
    <location>
        <begin position="307"/>
        <end position="322"/>
    </location>
</feature>
<evidence type="ECO:0000256" key="2">
    <source>
        <dbReference type="SAM" id="Phobius"/>
    </source>
</evidence>
<evidence type="ECO:0000313" key="5">
    <source>
        <dbReference type="Proteomes" id="UP001589610"/>
    </source>
</evidence>
<keyword evidence="2" id="KW-0812">Transmembrane</keyword>
<proteinExistence type="predicted"/>
<feature type="compositionally biased region" description="Low complexity" evidence="1">
    <location>
        <begin position="332"/>
        <end position="349"/>
    </location>
</feature>
<accession>A0ABV5TD33</accession>
<protein>
    <recommendedName>
        <fullName evidence="3">DUF7927 domain-containing protein</fullName>
    </recommendedName>
</protein>
<feature type="region of interest" description="Disordered" evidence="1">
    <location>
        <begin position="299"/>
        <end position="442"/>
    </location>
</feature>
<gene>
    <name evidence="4" type="ORF">ACFFRH_15835</name>
</gene>
<dbReference type="InterPro" id="IPR047589">
    <property type="entry name" value="DUF11_rpt"/>
</dbReference>
<dbReference type="Pfam" id="PF25549">
    <property type="entry name" value="DUF7927"/>
    <property type="match status" value="2"/>
</dbReference>
<dbReference type="NCBIfam" id="TIGR01451">
    <property type="entry name" value="B_ant_repeat"/>
    <property type="match status" value="2"/>
</dbReference>
<feature type="region of interest" description="Disordered" evidence="1">
    <location>
        <begin position="1"/>
        <end position="37"/>
    </location>
</feature>